<dbReference type="PROSITE" id="PS50006">
    <property type="entry name" value="FHA_DOMAIN"/>
    <property type="match status" value="1"/>
</dbReference>
<evidence type="ECO:0000256" key="1">
    <source>
        <dbReference type="SAM" id="MobiDB-lite"/>
    </source>
</evidence>
<evidence type="ECO:0000313" key="3">
    <source>
        <dbReference type="EMBL" id="CAG9540598.1"/>
    </source>
</evidence>
<gene>
    <name evidence="3" type="ORF">CJOHNSTONI_LOCUS10095</name>
</gene>
<proteinExistence type="predicted"/>
<dbReference type="Gene3D" id="2.60.200.20">
    <property type="match status" value="1"/>
</dbReference>
<dbReference type="EMBL" id="CAKAEH010001981">
    <property type="protein sequence ID" value="CAG9540598.1"/>
    <property type="molecule type" value="Genomic_DNA"/>
</dbReference>
<dbReference type="OrthoDB" id="5873647at2759"/>
<reference evidence="3" key="1">
    <citation type="submission" date="2021-09" db="EMBL/GenBank/DDBJ databases">
        <authorList>
            <consortium name="Pathogen Informatics"/>
        </authorList>
    </citation>
    <scope>NUCLEOTIDE SEQUENCE</scope>
</reference>
<evidence type="ECO:0000313" key="4">
    <source>
        <dbReference type="Proteomes" id="UP000746747"/>
    </source>
</evidence>
<dbReference type="Pfam" id="PF00498">
    <property type="entry name" value="FHA"/>
    <property type="match status" value="1"/>
</dbReference>
<feature type="domain" description="FHA" evidence="2">
    <location>
        <begin position="25"/>
        <end position="77"/>
    </location>
</feature>
<sequence>MVITIAYHDKPNEILHSFSKVGDSVCIGRDKRHCKIALGVNAQGVSRIHLKLELLSNGRLLARDTSTYGTGYDGGPFVVEREKELKSSAVLQIGSFFFVIKESVREKCKEEAIANPFLRIARINSRKRLASNKPTVVEEECVTEKRQMMDSVMVQKLAAGVNDSEREVAKNRKMQDGLDAHTNSGLNTDETWIQEQDKKLVAKLGKEVKEEMDSAKLAYYRRIADFLPSDDENDQGSGQNKSRISVFTMADCSRDVGSVTKVSLEYDSSNRSTGDIVQSTHFPTADISPSSKRTRYSNTSEKADGLFKELTSMKIIPGSDSIRKRNGILDDIDTEKSSKSIFSSAQFLSSREKLKKSVNEMSAIEKNNTAISHTGQFKFLESEDVSKKFCDLPFKTVLKKKNGKPPKVISRQNTITTGLTSWLGLNIVKKRSNQFGNQSNTDKTVIASKRMKIEVVEDGNKKKESEKNLSSIENGTECEVNIGENDQTLGMNVEVLRMKLNKAVQYENLERPILAKDRSESYLTGYWQESNYKLFKKAAQGSHGGCGLLHSPMTRVVDVADLIDFEEIA</sequence>
<keyword evidence="4" id="KW-1185">Reference proteome</keyword>
<organism evidence="3 4">
    <name type="scientific">Cercopithifilaria johnstoni</name>
    <dbReference type="NCBI Taxonomy" id="2874296"/>
    <lineage>
        <taxon>Eukaryota</taxon>
        <taxon>Metazoa</taxon>
        <taxon>Ecdysozoa</taxon>
        <taxon>Nematoda</taxon>
        <taxon>Chromadorea</taxon>
        <taxon>Rhabditida</taxon>
        <taxon>Spirurina</taxon>
        <taxon>Spiruromorpha</taxon>
        <taxon>Filarioidea</taxon>
        <taxon>Onchocercidae</taxon>
        <taxon>Cercopithifilaria</taxon>
    </lineage>
</organism>
<dbReference type="AlphaFoldDB" id="A0A8J2Q7A3"/>
<accession>A0A8J2Q7A3</accession>
<dbReference type="Proteomes" id="UP000746747">
    <property type="component" value="Unassembled WGS sequence"/>
</dbReference>
<comment type="caution">
    <text evidence="3">The sequence shown here is derived from an EMBL/GenBank/DDBJ whole genome shotgun (WGS) entry which is preliminary data.</text>
</comment>
<dbReference type="SUPFAM" id="SSF49879">
    <property type="entry name" value="SMAD/FHA domain"/>
    <property type="match status" value="1"/>
</dbReference>
<dbReference type="InterPro" id="IPR008984">
    <property type="entry name" value="SMAD_FHA_dom_sf"/>
</dbReference>
<feature type="region of interest" description="Disordered" evidence="1">
    <location>
        <begin position="275"/>
        <end position="299"/>
    </location>
</feature>
<dbReference type="InterPro" id="IPR000253">
    <property type="entry name" value="FHA_dom"/>
</dbReference>
<protein>
    <recommendedName>
        <fullName evidence="2">FHA domain-containing protein</fullName>
    </recommendedName>
</protein>
<evidence type="ECO:0000259" key="2">
    <source>
        <dbReference type="PROSITE" id="PS50006"/>
    </source>
</evidence>
<name>A0A8J2Q7A3_9BILA</name>